<dbReference type="PANTHER" id="PTHR11937">
    <property type="entry name" value="ACTIN"/>
    <property type="match status" value="1"/>
</dbReference>
<evidence type="ECO:0008006" key="6">
    <source>
        <dbReference type="Google" id="ProtNLM"/>
    </source>
</evidence>
<reference evidence="4 5" key="1">
    <citation type="journal article" date="2011" name="Science">
        <title>The Selaginella genome identifies genetic changes associated with the evolution of vascular plants.</title>
        <authorList>
            <person name="Banks J.A."/>
            <person name="Nishiyama T."/>
            <person name="Hasebe M."/>
            <person name="Bowman J.L."/>
            <person name="Gribskov M."/>
            <person name="dePamphilis C."/>
            <person name="Albert V.A."/>
            <person name="Aono N."/>
            <person name="Aoyama T."/>
            <person name="Ambrose B.A."/>
            <person name="Ashton N.W."/>
            <person name="Axtell M.J."/>
            <person name="Barker E."/>
            <person name="Barker M.S."/>
            <person name="Bennetzen J.L."/>
            <person name="Bonawitz N.D."/>
            <person name="Chapple C."/>
            <person name="Cheng C."/>
            <person name="Correa L.G."/>
            <person name="Dacre M."/>
            <person name="DeBarry J."/>
            <person name="Dreyer I."/>
            <person name="Elias M."/>
            <person name="Engstrom E.M."/>
            <person name="Estelle M."/>
            <person name="Feng L."/>
            <person name="Finet C."/>
            <person name="Floyd S.K."/>
            <person name="Frommer W.B."/>
            <person name="Fujita T."/>
            <person name="Gramzow L."/>
            <person name="Gutensohn M."/>
            <person name="Harholt J."/>
            <person name="Hattori M."/>
            <person name="Heyl A."/>
            <person name="Hirai T."/>
            <person name="Hiwatashi Y."/>
            <person name="Ishikawa M."/>
            <person name="Iwata M."/>
            <person name="Karol K.G."/>
            <person name="Koehler B."/>
            <person name="Kolukisaoglu U."/>
            <person name="Kubo M."/>
            <person name="Kurata T."/>
            <person name="Lalonde S."/>
            <person name="Li K."/>
            <person name="Li Y."/>
            <person name="Litt A."/>
            <person name="Lyons E."/>
            <person name="Manning G."/>
            <person name="Maruyama T."/>
            <person name="Michael T.P."/>
            <person name="Mikami K."/>
            <person name="Miyazaki S."/>
            <person name="Morinaga S."/>
            <person name="Murata T."/>
            <person name="Mueller-Roeber B."/>
            <person name="Nelson D.R."/>
            <person name="Obara M."/>
            <person name="Oguri Y."/>
            <person name="Olmstead R.G."/>
            <person name="Onodera N."/>
            <person name="Petersen B.L."/>
            <person name="Pils B."/>
            <person name="Prigge M."/>
            <person name="Rensing S.A."/>
            <person name="Riano-Pachon D.M."/>
            <person name="Roberts A.W."/>
            <person name="Sato Y."/>
            <person name="Scheller H.V."/>
            <person name="Schulz B."/>
            <person name="Schulz C."/>
            <person name="Shakirov E.V."/>
            <person name="Shibagaki N."/>
            <person name="Shinohara N."/>
            <person name="Shippen D.E."/>
            <person name="Soerensen I."/>
            <person name="Sotooka R."/>
            <person name="Sugimoto N."/>
            <person name="Sugita M."/>
            <person name="Sumikawa N."/>
            <person name="Tanurdzic M."/>
            <person name="Theissen G."/>
            <person name="Ulvskov P."/>
            <person name="Wakazuki S."/>
            <person name="Weng J.K."/>
            <person name="Willats W.W."/>
            <person name="Wipf D."/>
            <person name="Wolf P.G."/>
            <person name="Yang L."/>
            <person name="Zimmer A.D."/>
            <person name="Zhu Q."/>
            <person name="Mitros T."/>
            <person name="Hellsten U."/>
            <person name="Loque D."/>
            <person name="Otillar R."/>
            <person name="Salamov A."/>
            <person name="Schmutz J."/>
            <person name="Shapiro H."/>
            <person name="Lindquist E."/>
            <person name="Lucas S."/>
            <person name="Rokhsar D."/>
            <person name="Grigoriev I.V."/>
        </authorList>
    </citation>
    <scope>NUCLEOTIDE SEQUENCE [LARGE SCALE GENOMIC DNA]</scope>
</reference>
<dbReference type="Gramene" id="EFJ15152">
    <property type="protein sequence ID" value="EFJ15152"/>
    <property type="gene ID" value="SELMODRAFT_180402"/>
</dbReference>
<proteinExistence type="inferred from homology"/>
<organism evidence="5">
    <name type="scientific">Selaginella moellendorffii</name>
    <name type="common">Spikemoss</name>
    <dbReference type="NCBI Taxonomy" id="88036"/>
    <lineage>
        <taxon>Eukaryota</taxon>
        <taxon>Viridiplantae</taxon>
        <taxon>Streptophyta</taxon>
        <taxon>Embryophyta</taxon>
        <taxon>Tracheophyta</taxon>
        <taxon>Lycopodiopsida</taxon>
        <taxon>Selaginellales</taxon>
        <taxon>Selaginellaceae</taxon>
        <taxon>Selaginella</taxon>
    </lineage>
</organism>
<dbReference type="eggNOG" id="KOG0676">
    <property type="taxonomic scope" value="Eukaryota"/>
</dbReference>
<protein>
    <recommendedName>
        <fullName evidence="6">Actin-related protein 6</fullName>
    </recommendedName>
</protein>
<dbReference type="OMA" id="FFEEYEC"/>
<comment type="subcellular location">
    <subcellularLocation>
        <location evidence="1">Cytoplasm</location>
    </subcellularLocation>
</comment>
<dbReference type="KEGG" id="smo:SELMODRAFT_180402"/>
<dbReference type="Proteomes" id="UP000001514">
    <property type="component" value="Unassembled WGS sequence"/>
</dbReference>
<dbReference type="GO" id="GO:0005737">
    <property type="term" value="C:cytoplasm"/>
    <property type="evidence" value="ECO:0007669"/>
    <property type="project" value="UniProtKB-SubCell"/>
</dbReference>
<dbReference type="InParanoid" id="D8SK21"/>
<dbReference type="FunCoup" id="D8SK21">
    <property type="interactions" value="3093"/>
</dbReference>
<dbReference type="EMBL" id="GL377624">
    <property type="protein sequence ID" value="EFJ15152.1"/>
    <property type="molecule type" value="Genomic_DNA"/>
</dbReference>
<dbReference type="HOGENOM" id="CLU_027965_1_1_1"/>
<name>D8SK21_SELML</name>
<dbReference type="SMART" id="SM00268">
    <property type="entry name" value="ACTIN"/>
    <property type="match status" value="1"/>
</dbReference>
<dbReference type="InterPro" id="IPR043129">
    <property type="entry name" value="ATPase_NBD"/>
</dbReference>
<evidence type="ECO:0000256" key="1">
    <source>
        <dbReference type="ARBA" id="ARBA00004496"/>
    </source>
</evidence>
<dbReference type="InterPro" id="IPR004000">
    <property type="entry name" value="Actin"/>
</dbReference>
<dbReference type="CDD" id="cd10210">
    <property type="entry name" value="ASKHA_NBD_Arp6"/>
    <property type="match status" value="1"/>
</dbReference>
<gene>
    <name evidence="4" type="ORF">SELMODRAFT_180402</name>
</gene>
<dbReference type="STRING" id="88036.D8SK21"/>
<dbReference type="GO" id="GO:0031491">
    <property type="term" value="F:nucleosome binding"/>
    <property type="evidence" value="ECO:0000318"/>
    <property type="project" value="GO_Central"/>
</dbReference>
<dbReference type="SUPFAM" id="SSF53067">
    <property type="entry name" value="Actin-like ATPase domain"/>
    <property type="match status" value="2"/>
</dbReference>
<dbReference type="Pfam" id="PF00022">
    <property type="entry name" value="Actin"/>
    <property type="match status" value="1"/>
</dbReference>
<dbReference type="AlphaFoldDB" id="D8SK21"/>
<keyword evidence="5" id="KW-1185">Reference proteome</keyword>
<evidence type="ECO:0000256" key="2">
    <source>
        <dbReference type="ARBA" id="ARBA00005665"/>
    </source>
</evidence>
<evidence type="ECO:0000256" key="3">
    <source>
        <dbReference type="ARBA" id="ARBA00022490"/>
    </source>
</evidence>
<dbReference type="GO" id="GO:0000812">
    <property type="term" value="C:Swr1 complex"/>
    <property type="evidence" value="ECO:0000318"/>
    <property type="project" value="GO_Central"/>
</dbReference>
<dbReference type="Gene3D" id="3.90.640.10">
    <property type="entry name" value="Actin, Chain A, domain 4"/>
    <property type="match status" value="1"/>
</dbReference>
<evidence type="ECO:0000313" key="5">
    <source>
        <dbReference type="Proteomes" id="UP000001514"/>
    </source>
</evidence>
<accession>D8SK21</accession>
<dbReference type="FunFam" id="3.30.420.40:FF:000058">
    <property type="entry name" value="Putative actin-related protein 5"/>
    <property type="match status" value="1"/>
</dbReference>
<sequence>MDDILVLDNGGGFVKAGIVGTHDDPIVVPNCLARPRGSKKWIIADQLEKCDEIQGISLRRPFDRGYLVHCDAEKEVWDRVFKALVKVRPPETALFLVEPPFTLGSIRKNTDELVFEEFGFQSLFVSHAAPLVHLYEANRRPKSRLALGNCSLVVDCGFSFTHAVPIVQGFPVYHGIKRINLGGKALTNYLKELVSYRAWNVMDETYIMEDVKHSLCFCSKNVLGDLDVARWKKGRENYIRCQYVLPDGVKNKRGFVKDPAAAAAYFSKQGGEKQGEEKEEAQAPMDVDAAELTLTNERFMVPEMLFQPADLGMEEAGLSECIVRAINSCHPDLHPLLYSNIILTGGCVQFPFFKEKLESELRPLVPDEYNLNIQLTDSPIKAPWYGGALLASSPEFQGCSVTKKQYEEEGSHRCRWRFLQ</sequence>
<dbReference type="FunFam" id="3.90.640.10:FF:000014">
    <property type="entry name" value="Putative actin-related protein 6"/>
    <property type="match status" value="1"/>
</dbReference>
<dbReference type="Gene3D" id="2.30.36.70">
    <property type="entry name" value="Actin, Chain A, domain 2"/>
    <property type="match status" value="1"/>
</dbReference>
<dbReference type="Gene3D" id="3.30.420.40">
    <property type="match status" value="2"/>
</dbReference>
<keyword evidence="3" id="KW-0963">Cytoplasm</keyword>
<comment type="similarity">
    <text evidence="2">Belongs to the actin family. ARP6 subfamily.</text>
</comment>
<evidence type="ECO:0000313" key="4">
    <source>
        <dbReference type="EMBL" id="EFJ15152.1"/>
    </source>
</evidence>